<dbReference type="EMBL" id="JACHJD010000002">
    <property type="protein sequence ID" value="MBB5102459.1"/>
    <property type="molecule type" value="Genomic_DNA"/>
</dbReference>
<dbReference type="AlphaFoldDB" id="A0A7W8APZ0"/>
<proteinExistence type="predicted"/>
<feature type="compositionally biased region" description="Basic and acidic residues" evidence="1">
    <location>
        <begin position="51"/>
        <end position="66"/>
    </location>
</feature>
<sequence length="66" mass="7286">MAKNKKADQEEGEKSGRQAPETRSGLWDSGARSTNGESVQTRSTAARQSKRVPEDIEKCSPYEKSD</sequence>
<protein>
    <submittedName>
        <fullName evidence="2">Uncharacterized protein</fullName>
    </submittedName>
</protein>
<keyword evidence="3" id="KW-1185">Reference proteome</keyword>
<evidence type="ECO:0000313" key="2">
    <source>
        <dbReference type="EMBL" id="MBB5102459.1"/>
    </source>
</evidence>
<evidence type="ECO:0000256" key="1">
    <source>
        <dbReference type="SAM" id="MobiDB-lite"/>
    </source>
</evidence>
<feature type="compositionally biased region" description="Polar residues" evidence="1">
    <location>
        <begin position="31"/>
        <end position="47"/>
    </location>
</feature>
<name>A0A7W8APZ0_STRST</name>
<feature type="compositionally biased region" description="Basic and acidic residues" evidence="1">
    <location>
        <begin position="1"/>
        <end position="16"/>
    </location>
</feature>
<feature type="region of interest" description="Disordered" evidence="1">
    <location>
        <begin position="1"/>
        <end position="66"/>
    </location>
</feature>
<organism evidence="2 3">
    <name type="scientific">Streptomyces spectabilis</name>
    <dbReference type="NCBI Taxonomy" id="68270"/>
    <lineage>
        <taxon>Bacteria</taxon>
        <taxon>Bacillati</taxon>
        <taxon>Actinomycetota</taxon>
        <taxon>Actinomycetes</taxon>
        <taxon>Kitasatosporales</taxon>
        <taxon>Streptomycetaceae</taxon>
        <taxon>Streptomyces</taxon>
    </lineage>
</organism>
<dbReference type="RefSeq" id="WP_150515055.1">
    <property type="nucleotide sequence ID" value="NZ_BMSQ01000010.1"/>
</dbReference>
<dbReference type="Proteomes" id="UP000549009">
    <property type="component" value="Unassembled WGS sequence"/>
</dbReference>
<accession>A0A7W8APZ0</accession>
<evidence type="ECO:0000313" key="3">
    <source>
        <dbReference type="Proteomes" id="UP000549009"/>
    </source>
</evidence>
<gene>
    <name evidence="2" type="ORF">FHS40_001512</name>
</gene>
<reference evidence="2 3" key="1">
    <citation type="submission" date="2020-08" db="EMBL/GenBank/DDBJ databases">
        <title>Genomic Encyclopedia of Type Strains, Phase III (KMG-III): the genomes of soil and plant-associated and newly described type strains.</title>
        <authorList>
            <person name="Whitman W."/>
        </authorList>
    </citation>
    <scope>NUCLEOTIDE SEQUENCE [LARGE SCALE GENOMIC DNA]</scope>
    <source>
        <strain evidence="2 3">CECT 3146</strain>
    </source>
</reference>
<comment type="caution">
    <text evidence="2">The sequence shown here is derived from an EMBL/GenBank/DDBJ whole genome shotgun (WGS) entry which is preliminary data.</text>
</comment>